<reference evidence="3 4" key="1">
    <citation type="journal article" date="2018" name="Front. Plant Sci.">
        <title>Red Clover (Trifolium pratense) and Zigzag Clover (T. medium) - A Picture of Genomic Similarities and Differences.</title>
        <authorList>
            <person name="Dluhosova J."/>
            <person name="Istvanek J."/>
            <person name="Nedelnik J."/>
            <person name="Repkova J."/>
        </authorList>
    </citation>
    <scope>NUCLEOTIDE SEQUENCE [LARGE SCALE GENOMIC DNA]</scope>
    <source>
        <strain evidence="4">cv. 10/8</strain>
        <tissue evidence="3">Leaf</tissue>
    </source>
</reference>
<evidence type="ECO:0000259" key="2">
    <source>
        <dbReference type="Pfam" id="PF08490"/>
    </source>
</evidence>
<keyword evidence="1" id="KW-0479">Metal-binding</keyword>
<keyword evidence="4" id="KW-1185">Reference proteome</keyword>
<dbReference type="GO" id="GO:0008622">
    <property type="term" value="C:epsilon DNA polymerase complex"/>
    <property type="evidence" value="ECO:0007669"/>
    <property type="project" value="InterPro"/>
</dbReference>
<comment type="subcellular location">
    <subcellularLocation>
        <location evidence="1">Nucleus</location>
    </subcellularLocation>
</comment>
<keyword evidence="1" id="KW-0408">Iron</keyword>
<dbReference type="GO" id="GO:0003677">
    <property type="term" value="F:DNA binding"/>
    <property type="evidence" value="ECO:0007669"/>
    <property type="project" value="UniProtKB-KW"/>
</dbReference>
<keyword evidence="1" id="KW-0238">DNA-binding</keyword>
<keyword evidence="1" id="KW-0235">DNA replication</keyword>
<name>A0A392P104_9FABA</name>
<dbReference type="GO" id="GO:0003887">
    <property type="term" value="F:DNA-directed DNA polymerase activity"/>
    <property type="evidence" value="ECO:0007669"/>
    <property type="project" value="UniProtKB-KW"/>
</dbReference>
<dbReference type="GO" id="GO:0006297">
    <property type="term" value="P:nucleotide-excision repair, DNA gap filling"/>
    <property type="evidence" value="ECO:0007669"/>
    <property type="project" value="TreeGrafter"/>
</dbReference>
<keyword evidence="1" id="KW-0548">Nucleotidyltransferase</keyword>
<dbReference type="InterPro" id="IPR013697">
    <property type="entry name" value="DNA_pol_e_suA_C"/>
</dbReference>
<sequence length="83" mass="9363">SEHHGPMVAVIECPDVQLLKQGIRVLDDFPCLSIPSNARDSQYQILGWQQVAAKLGMQRCAASVQWLNERIALSRYAHVHHTE</sequence>
<keyword evidence="1" id="KW-0239">DNA-directed DNA polymerase</keyword>
<dbReference type="GO" id="GO:0008270">
    <property type="term" value="F:zinc ion binding"/>
    <property type="evidence" value="ECO:0007669"/>
    <property type="project" value="UniProtKB-KW"/>
</dbReference>
<organism evidence="3 4">
    <name type="scientific">Trifolium medium</name>
    <dbReference type="NCBI Taxonomy" id="97028"/>
    <lineage>
        <taxon>Eukaryota</taxon>
        <taxon>Viridiplantae</taxon>
        <taxon>Streptophyta</taxon>
        <taxon>Embryophyta</taxon>
        <taxon>Tracheophyta</taxon>
        <taxon>Spermatophyta</taxon>
        <taxon>Magnoliopsida</taxon>
        <taxon>eudicotyledons</taxon>
        <taxon>Gunneridae</taxon>
        <taxon>Pentapetalae</taxon>
        <taxon>rosids</taxon>
        <taxon>fabids</taxon>
        <taxon>Fabales</taxon>
        <taxon>Fabaceae</taxon>
        <taxon>Papilionoideae</taxon>
        <taxon>50 kb inversion clade</taxon>
        <taxon>NPAAA clade</taxon>
        <taxon>Hologalegina</taxon>
        <taxon>IRL clade</taxon>
        <taxon>Trifolieae</taxon>
        <taxon>Trifolium</taxon>
    </lineage>
</organism>
<comment type="function">
    <text evidence="1">DNA polymerase II participates in chromosomal DNA replication.</text>
</comment>
<keyword evidence="1" id="KW-0808">Transferase</keyword>
<dbReference type="Proteomes" id="UP000265520">
    <property type="component" value="Unassembled WGS sequence"/>
</dbReference>
<dbReference type="AlphaFoldDB" id="A0A392P104"/>
<comment type="caution">
    <text evidence="3">The sequence shown here is derived from an EMBL/GenBank/DDBJ whole genome shotgun (WGS) entry which is preliminary data.</text>
</comment>
<accession>A0A392P104</accession>
<dbReference type="GO" id="GO:0006287">
    <property type="term" value="P:base-excision repair, gap-filling"/>
    <property type="evidence" value="ECO:0007669"/>
    <property type="project" value="TreeGrafter"/>
</dbReference>
<dbReference type="GO" id="GO:0045004">
    <property type="term" value="P:DNA replication proofreading"/>
    <property type="evidence" value="ECO:0007669"/>
    <property type="project" value="TreeGrafter"/>
</dbReference>
<dbReference type="PANTHER" id="PTHR10670">
    <property type="entry name" value="DNA POLYMERASE EPSILON CATALYTIC SUBUNIT A"/>
    <property type="match status" value="1"/>
</dbReference>
<dbReference type="GO" id="GO:0051539">
    <property type="term" value="F:4 iron, 4 sulfur cluster binding"/>
    <property type="evidence" value="ECO:0007669"/>
    <property type="project" value="UniProtKB-KW"/>
</dbReference>
<dbReference type="GO" id="GO:0000278">
    <property type="term" value="P:mitotic cell cycle"/>
    <property type="evidence" value="ECO:0007669"/>
    <property type="project" value="TreeGrafter"/>
</dbReference>
<comment type="similarity">
    <text evidence="1">Belongs to the DNA polymerase type-B family.</text>
</comment>
<evidence type="ECO:0000256" key="1">
    <source>
        <dbReference type="RuleBase" id="RU365029"/>
    </source>
</evidence>
<keyword evidence="1" id="KW-0863">Zinc-finger</keyword>
<feature type="non-terminal residue" evidence="3">
    <location>
        <position position="1"/>
    </location>
</feature>
<dbReference type="InterPro" id="IPR029703">
    <property type="entry name" value="POL2"/>
</dbReference>
<comment type="catalytic activity">
    <reaction evidence="1">
        <text>DNA(n) + a 2'-deoxyribonucleoside 5'-triphosphate = DNA(n+1) + diphosphate</text>
        <dbReference type="Rhea" id="RHEA:22508"/>
        <dbReference type="Rhea" id="RHEA-COMP:17339"/>
        <dbReference type="Rhea" id="RHEA-COMP:17340"/>
        <dbReference type="ChEBI" id="CHEBI:33019"/>
        <dbReference type="ChEBI" id="CHEBI:61560"/>
        <dbReference type="ChEBI" id="CHEBI:173112"/>
        <dbReference type="EC" id="2.7.7.7"/>
    </reaction>
</comment>
<dbReference type="GO" id="GO:0006272">
    <property type="term" value="P:leading strand elongation"/>
    <property type="evidence" value="ECO:0007669"/>
    <property type="project" value="TreeGrafter"/>
</dbReference>
<proteinExistence type="inferred from homology"/>
<keyword evidence="1" id="KW-0004">4Fe-4S</keyword>
<dbReference type="PANTHER" id="PTHR10670:SF0">
    <property type="entry name" value="DNA POLYMERASE EPSILON CATALYTIC SUBUNIT A"/>
    <property type="match status" value="1"/>
</dbReference>
<dbReference type="GO" id="GO:0008310">
    <property type="term" value="F:single-stranded DNA 3'-5' DNA exonuclease activity"/>
    <property type="evidence" value="ECO:0007669"/>
    <property type="project" value="TreeGrafter"/>
</dbReference>
<dbReference type="Pfam" id="PF08490">
    <property type="entry name" value="DUF1744"/>
    <property type="match status" value="1"/>
</dbReference>
<evidence type="ECO:0000313" key="3">
    <source>
        <dbReference type="EMBL" id="MCI05412.1"/>
    </source>
</evidence>
<keyword evidence="1" id="KW-0539">Nucleus</keyword>
<protein>
    <recommendedName>
        <fullName evidence="1">DNA polymerase epsilon catalytic subunit</fullName>
        <ecNumber evidence="1">2.7.7.7</ecNumber>
    </recommendedName>
</protein>
<dbReference type="EC" id="2.7.7.7" evidence="1"/>
<keyword evidence="1" id="KW-0411">Iron-sulfur</keyword>
<evidence type="ECO:0000313" key="4">
    <source>
        <dbReference type="Proteomes" id="UP000265520"/>
    </source>
</evidence>
<feature type="domain" description="DNA polymerase epsilon catalytic subunit A C-terminal" evidence="2">
    <location>
        <begin position="2"/>
        <end position="79"/>
    </location>
</feature>
<comment type="cofactor">
    <cofactor evidence="1">
        <name>[4Fe-4S] cluster</name>
        <dbReference type="ChEBI" id="CHEBI:49883"/>
    </cofactor>
</comment>
<keyword evidence="1" id="KW-0862">Zinc</keyword>
<dbReference type="EMBL" id="LXQA010058588">
    <property type="protein sequence ID" value="MCI05412.1"/>
    <property type="molecule type" value="Genomic_DNA"/>
</dbReference>